<dbReference type="EMBL" id="FOPU01000044">
    <property type="protein sequence ID" value="SFH92984.1"/>
    <property type="molecule type" value="Genomic_DNA"/>
</dbReference>
<gene>
    <name evidence="10" type="ORF">SAMN04488021_14423</name>
</gene>
<dbReference type="Proteomes" id="UP000183635">
    <property type="component" value="Unassembled WGS sequence"/>
</dbReference>
<dbReference type="Pfam" id="PF00072">
    <property type="entry name" value="Response_reg"/>
    <property type="match status" value="1"/>
</dbReference>
<dbReference type="PANTHER" id="PTHR48111">
    <property type="entry name" value="REGULATOR OF RPOS"/>
    <property type="match status" value="1"/>
</dbReference>
<keyword evidence="5" id="KW-0804">Transcription</keyword>
<keyword evidence="2" id="KW-0902">Two-component regulatory system</keyword>
<dbReference type="Gene3D" id="6.10.250.690">
    <property type="match status" value="1"/>
</dbReference>
<dbReference type="GO" id="GO:0000976">
    <property type="term" value="F:transcription cis-regulatory region binding"/>
    <property type="evidence" value="ECO:0007669"/>
    <property type="project" value="TreeGrafter"/>
</dbReference>
<keyword evidence="11" id="KW-1185">Reference proteome</keyword>
<dbReference type="CDD" id="cd00383">
    <property type="entry name" value="trans_reg_C"/>
    <property type="match status" value="1"/>
</dbReference>
<feature type="DNA-binding region" description="OmpR/PhoB-type" evidence="7">
    <location>
        <begin position="125"/>
        <end position="223"/>
    </location>
</feature>
<dbReference type="InterPro" id="IPR036388">
    <property type="entry name" value="WH-like_DNA-bd_sf"/>
</dbReference>
<dbReference type="InterPro" id="IPR001789">
    <property type="entry name" value="Sig_transdc_resp-reg_receiver"/>
</dbReference>
<dbReference type="AlphaFoldDB" id="A0A1I3E1X6"/>
<feature type="domain" description="OmpR/PhoB-type" evidence="9">
    <location>
        <begin position="125"/>
        <end position="223"/>
    </location>
</feature>
<dbReference type="PROSITE" id="PS50110">
    <property type="entry name" value="RESPONSE_REGULATORY"/>
    <property type="match status" value="1"/>
</dbReference>
<accession>A0A1I3E1X6</accession>
<dbReference type="Gene3D" id="3.40.50.2300">
    <property type="match status" value="1"/>
</dbReference>
<dbReference type="STRING" id="34004.SAMN04488021_14423"/>
<feature type="modified residue" description="4-aspartylphosphate" evidence="6">
    <location>
        <position position="51"/>
    </location>
</feature>
<evidence type="ECO:0000256" key="4">
    <source>
        <dbReference type="ARBA" id="ARBA00023125"/>
    </source>
</evidence>
<dbReference type="GO" id="GO:0005829">
    <property type="term" value="C:cytosol"/>
    <property type="evidence" value="ECO:0007669"/>
    <property type="project" value="TreeGrafter"/>
</dbReference>
<dbReference type="InterPro" id="IPR011006">
    <property type="entry name" value="CheY-like_superfamily"/>
</dbReference>
<dbReference type="FunFam" id="1.10.10.10:FF:000005">
    <property type="entry name" value="Two-component system response regulator"/>
    <property type="match status" value="1"/>
</dbReference>
<dbReference type="SUPFAM" id="SSF52172">
    <property type="entry name" value="CheY-like"/>
    <property type="match status" value="1"/>
</dbReference>
<sequence>MRVLVVEDHTETAEYISSSLRAQGHLVDHCDNGREGFLAALDNNYDVMIFDRMLPGLDGLTLIKSVRGAGVKTPILILSAMDGIDDRVEGLEAGSDDYLVKPFSFQELSARLAALTRRPPLKTEETVLQVADLEMNLIRRTVTRAGQSLDLQPREFSLLEYLMRNAGRVLTRTMLLESVWDFHFDPKTNVVETHISRLRNKVDRPFDTELIHTVRGAGYSLHG</sequence>
<dbReference type="Pfam" id="PF00486">
    <property type="entry name" value="Trans_reg_C"/>
    <property type="match status" value="1"/>
</dbReference>
<dbReference type="SMART" id="SM00862">
    <property type="entry name" value="Trans_reg_C"/>
    <property type="match status" value="1"/>
</dbReference>
<protein>
    <submittedName>
        <fullName evidence="10">Two-component system, OmpR family, response regulator</fullName>
    </submittedName>
</protein>
<dbReference type="PANTHER" id="PTHR48111:SF76">
    <property type="entry name" value="TWO-COMPONENT RESPONSE REGULATOR"/>
    <property type="match status" value="1"/>
</dbReference>
<keyword evidence="3" id="KW-0805">Transcription regulation</keyword>
<dbReference type="InterPro" id="IPR001867">
    <property type="entry name" value="OmpR/PhoB-type_DNA-bd"/>
</dbReference>
<feature type="domain" description="Response regulatory" evidence="8">
    <location>
        <begin position="2"/>
        <end position="116"/>
    </location>
</feature>
<evidence type="ECO:0000256" key="3">
    <source>
        <dbReference type="ARBA" id="ARBA00023015"/>
    </source>
</evidence>
<dbReference type="GO" id="GO:0006355">
    <property type="term" value="P:regulation of DNA-templated transcription"/>
    <property type="evidence" value="ECO:0007669"/>
    <property type="project" value="InterPro"/>
</dbReference>
<evidence type="ECO:0000259" key="8">
    <source>
        <dbReference type="PROSITE" id="PS50110"/>
    </source>
</evidence>
<dbReference type="SMART" id="SM00448">
    <property type="entry name" value="REC"/>
    <property type="match status" value="1"/>
</dbReference>
<evidence type="ECO:0000256" key="1">
    <source>
        <dbReference type="ARBA" id="ARBA00022553"/>
    </source>
</evidence>
<evidence type="ECO:0000313" key="10">
    <source>
        <dbReference type="EMBL" id="SFH92984.1"/>
    </source>
</evidence>
<evidence type="ECO:0000256" key="6">
    <source>
        <dbReference type="PROSITE-ProRule" id="PRU00169"/>
    </source>
</evidence>
<dbReference type="GO" id="GO:0000156">
    <property type="term" value="F:phosphorelay response regulator activity"/>
    <property type="evidence" value="ECO:0007669"/>
    <property type="project" value="TreeGrafter"/>
</dbReference>
<organism evidence="10 11">
    <name type="scientific">Paracoccus aminovorans</name>
    <dbReference type="NCBI Taxonomy" id="34004"/>
    <lineage>
        <taxon>Bacteria</taxon>
        <taxon>Pseudomonadati</taxon>
        <taxon>Pseudomonadota</taxon>
        <taxon>Alphaproteobacteria</taxon>
        <taxon>Rhodobacterales</taxon>
        <taxon>Paracoccaceae</taxon>
        <taxon>Paracoccus</taxon>
    </lineage>
</organism>
<proteinExistence type="predicted"/>
<dbReference type="InterPro" id="IPR039420">
    <property type="entry name" value="WalR-like"/>
</dbReference>
<evidence type="ECO:0000256" key="7">
    <source>
        <dbReference type="PROSITE-ProRule" id="PRU01091"/>
    </source>
</evidence>
<dbReference type="PROSITE" id="PS51755">
    <property type="entry name" value="OMPR_PHOB"/>
    <property type="match status" value="1"/>
</dbReference>
<keyword evidence="4 7" id="KW-0238">DNA-binding</keyword>
<evidence type="ECO:0000313" key="11">
    <source>
        <dbReference type="Proteomes" id="UP000183635"/>
    </source>
</evidence>
<dbReference type="RefSeq" id="WP_074970405.1">
    <property type="nucleotide sequence ID" value="NZ_CBCRYP010000011.1"/>
</dbReference>
<evidence type="ECO:0000256" key="2">
    <source>
        <dbReference type="ARBA" id="ARBA00023012"/>
    </source>
</evidence>
<reference evidence="10 11" key="1">
    <citation type="submission" date="2016-10" db="EMBL/GenBank/DDBJ databases">
        <authorList>
            <person name="de Groot N.N."/>
        </authorList>
    </citation>
    <scope>NUCLEOTIDE SEQUENCE [LARGE SCALE GENOMIC DNA]</scope>
    <source>
        <strain evidence="10 11">DSM 8537</strain>
    </source>
</reference>
<keyword evidence="1 6" id="KW-0597">Phosphoprotein</keyword>
<dbReference type="Gene3D" id="1.10.10.10">
    <property type="entry name" value="Winged helix-like DNA-binding domain superfamily/Winged helix DNA-binding domain"/>
    <property type="match status" value="1"/>
</dbReference>
<evidence type="ECO:0000256" key="5">
    <source>
        <dbReference type="ARBA" id="ARBA00023163"/>
    </source>
</evidence>
<dbReference type="GO" id="GO:0032993">
    <property type="term" value="C:protein-DNA complex"/>
    <property type="evidence" value="ECO:0007669"/>
    <property type="project" value="TreeGrafter"/>
</dbReference>
<name>A0A1I3E1X6_9RHOB</name>
<dbReference type="OrthoDB" id="9802426at2"/>
<evidence type="ECO:0000259" key="9">
    <source>
        <dbReference type="PROSITE" id="PS51755"/>
    </source>
</evidence>